<dbReference type="Pfam" id="PF03070">
    <property type="entry name" value="TENA_THI-4"/>
    <property type="match status" value="1"/>
</dbReference>
<evidence type="ECO:0000256" key="8">
    <source>
        <dbReference type="ARBA" id="ARBA00048337"/>
    </source>
</evidence>
<evidence type="ECO:0000313" key="15">
    <source>
        <dbReference type="Proteomes" id="UP000474042"/>
    </source>
</evidence>
<dbReference type="NCBIfam" id="TIGR04306">
    <property type="entry name" value="salvage_TenA"/>
    <property type="match status" value="1"/>
</dbReference>
<evidence type="ECO:0000313" key="13">
    <source>
        <dbReference type="Proteomes" id="UP000238081"/>
    </source>
</evidence>
<dbReference type="EC" id="3.5.99.2" evidence="5"/>
<reference evidence="11 15" key="3">
    <citation type="submission" date="2020-01" db="EMBL/GenBank/DDBJ databases">
        <title>Genome sequence of a 1,3-propanediol producer, Clostridium butyricum S3.</title>
        <authorList>
            <person name="Zhou J."/>
        </authorList>
    </citation>
    <scope>NUCLEOTIDE SEQUENCE [LARGE SCALE GENOMIC DNA]</scope>
    <source>
        <strain evidence="11 15">S3</strain>
    </source>
</reference>
<evidence type="ECO:0000259" key="9">
    <source>
        <dbReference type="Pfam" id="PF03070"/>
    </source>
</evidence>
<evidence type="ECO:0000313" key="12">
    <source>
        <dbReference type="EMBL" id="PPV13048.1"/>
    </source>
</evidence>
<feature type="domain" description="Thiaminase-2/PQQC" evidence="9">
    <location>
        <begin position="9"/>
        <end position="216"/>
    </location>
</feature>
<dbReference type="CDD" id="cd19361">
    <property type="entry name" value="TenA_C_HP1287-like"/>
    <property type="match status" value="1"/>
</dbReference>
<comment type="catalytic activity">
    <reaction evidence="8">
        <text>thiamine + H2O = 5-(2-hydroxyethyl)-4-methylthiazole + 4-amino-5-hydroxymethyl-2-methylpyrimidine + H(+)</text>
        <dbReference type="Rhea" id="RHEA:17509"/>
        <dbReference type="ChEBI" id="CHEBI:15377"/>
        <dbReference type="ChEBI" id="CHEBI:15378"/>
        <dbReference type="ChEBI" id="CHEBI:16892"/>
        <dbReference type="ChEBI" id="CHEBI:17957"/>
        <dbReference type="ChEBI" id="CHEBI:18385"/>
        <dbReference type="EC" id="3.5.99.2"/>
    </reaction>
</comment>
<dbReference type="GO" id="GO:0009229">
    <property type="term" value="P:thiamine diphosphate biosynthetic process"/>
    <property type="evidence" value="ECO:0007669"/>
    <property type="project" value="UniProtKB-UniPathway"/>
</dbReference>
<comment type="pathway">
    <text evidence="2">Cofactor biosynthesis; thiamine diphosphate biosynthesis.</text>
</comment>
<dbReference type="PANTHER" id="PTHR43198:SF2">
    <property type="entry name" value="SI:CH1073-67J19.1-RELATED"/>
    <property type="match status" value="1"/>
</dbReference>
<dbReference type="RefSeq" id="WP_024040112.1">
    <property type="nucleotide sequence ID" value="NZ_BKBC01000057.1"/>
</dbReference>
<dbReference type="PANTHER" id="PTHR43198">
    <property type="entry name" value="BIFUNCTIONAL TH2 PROTEIN"/>
    <property type="match status" value="1"/>
</dbReference>
<comment type="similarity">
    <text evidence="3">Belongs to the TenA family.</text>
</comment>
<dbReference type="EMBL" id="BKBC01000057">
    <property type="protein sequence ID" value="GEQ22695.1"/>
    <property type="molecule type" value="Genomic_DNA"/>
</dbReference>
<dbReference type="Gene3D" id="1.20.910.10">
    <property type="entry name" value="Heme oxygenase-like"/>
    <property type="match status" value="1"/>
</dbReference>
<evidence type="ECO:0000256" key="6">
    <source>
        <dbReference type="ARBA" id="ARBA00013647"/>
    </source>
</evidence>
<reference evidence="10 14" key="2">
    <citation type="submission" date="2019-07" db="EMBL/GenBank/DDBJ databases">
        <title>Whole genome shotgun sequence of Clostridium butyricum NBRC 3858.</title>
        <authorList>
            <person name="Hosoyama A."/>
            <person name="Uohara A."/>
            <person name="Ohji S."/>
            <person name="Ichikawa N."/>
        </authorList>
    </citation>
    <scope>NUCLEOTIDE SEQUENCE [LARGE SCALE GENOMIC DNA]</scope>
    <source>
        <strain evidence="10 14">NBRC 3858</strain>
    </source>
</reference>
<evidence type="ECO:0000256" key="4">
    <source>
        <dbReference type="ARBA" id="ARBA00011881"/>
    </source>
</evidence>
<evidence type="ECO:0000313" key="11">
    <source>
        <dbReference type="EMBL" id="NAS20005.1"/>
    </source>
</evidence>
<dbReference type="UniPathway" id="UPA00060"/>
<gene>
    <name evidence="11" type="primary">tenA</name>
    <name evidence="12" type="ORF">AWN73_04650</name>
    <name evidence="10" type="ORF">CBU02nite_32010</name>
    <name evidence="11" type="ORF">GND98_019875</name>
</gene>
<protein>
    <recommendedName>
        <fullName evidence="6">Aminopyrimidine aminohydrolase</fullName>
        <ecNumber evidence="5">3.5.99.2</ecNumber>
    </recommendedName>
</protein>
<dbReference type="InterPro" id="IPR004305">
    <property type="entry name" value="Thiaminase-2/PQQC"/>
</dbReference>
<dbReference type="EMBL" id="WOFV02000152">
    <property type="protein sequence ID" value="NAS20005.1"/>
    <property type="molecule type" value="Genomic_DNA"/>
</dbReference>
<dbReference type="Proteomes" id="UP000238081">
    <property type="component" value="Unassembled WGS sequence"/>
</dbReference>
<name>A0A2S7F7L6_CLOBU</name>
<dbReference type="GO" id="GO:0009228">
    <property type="term" value="P:thiamine biosynthetic process"/>
    <property type="evidence" value="ECO:0007669"/>
    <property type="project" value="UniProtKB-KW"/>
</dbReference>
<comment type="subunit">
    <text evidence="4">Homotetramer.</text>
</comment>
<comment type="caution">
    <text evidence="12">The sequence shown here is derived from an EMBL/GenBank/DDBJ whole genome shotgun (WGS) entry which is preliminary data.</text>
</comment>
<comment type="catalytic activity">
    <reaction evidence="1">
        <text>4-amino-5-aminomethyl-2-methylpyrimidine + H2O = 4-amino-5-hydroxymethyl-2-methylpyrimidine + NH4(+)</text>
        <dbReference type="Rhea" id="RHEA:31799"/>
        <dbReference type="ChEBI" id="CHEBI:15377"/>
        <dbReference type="ChEBI" id="CHEBI:16892"/>
        <dbReference type="ChEBI" id="CHEBI:28938"/>
        <dbReference type="ChEBI" id="CHEBI:63416"/>
        <dbReference type="EC" id="3.5.99.2"/>
    </reaction>
</comment>
<reference evidence="12 13" key="1">
    <citation type="submission" date="2016-01" db="EMBL/GenBank/DDBJ databases">
        <title>Characterization of the Clostridium difficile lineages that are prevalent in Hong Kong and China.</title>
        <authorList>
            <person name="Kwok J.S.-L."/>
            <person name="Lam W.-Y."/>
            <person name="Ip M."/>
            <person name="Chan T.-F."/>
            <person name="Hawkey P.M."/>
            <person name="Tsui S.K.-W."/>
        </authorList>
    </citation>
    <scope>NUCLEOTIDE SEQUENCE [LARGE SCALE GENOMIC DNA]</scope>
    <source>
        <strain evidence="12 13">300064</strain>
    </source>
</reference>
<keyword evidence="10" id="KW-0378">Hydrolase</keyword>
<proteinExistence type="inferred from homology"/>
<dbReference type="Proteomes" id="UP000321089">
    <property type="component" value="Unassembled WGS sequence"/>
</dbReference>
<sequence>MKLSKVLYDSVEDIWNSYNEHPFVKGIENGELDLEKFKYYMIQDYIYLLDYSKIFALGIVKAPNEEIMRFFAELVHSTLNFEMGVHKKYMERLNITSDIIKNSKPSLSNTSYTNYMLWVSQNGDILDLLVSVLSCSWSYKVIADKINNNSLAKENEFFGEWINGYISKEYEECNNKLIDLVDKLGEQCSDTRINTLKTIFINCSKYEYMFWDMSYNNGQTYVE</sequence>
<dbReference type="Proteomes" id="UP000474042">
    <property type="component" value="Unassembled WGS sequence"/>
</dbReference>
<dbReference type="AlphaFoldDB" id="A0A2S7F7L6"/>
<accession>A0A2S7F7L6</accession>
<evidence type="ECO:0000256" key="2">
    <source>
        <dbReference type="ARBA" id="ARBA00004948"/>
    </source>
</evidence>
<dbReference type="InterPro" id="IPR016084">
    <property type="entry name" value="Haem_Oase-like_multi-hlx"/>
</dbReference>
<evidence type="ECO:0000256" key="5">
    <source>
        <dbReference type="ARBA" id="ARBA00012684"/>
    </source>
</evidence>
<dbReference type="EMBL" id="LRDH01000129">
    <property type="protein sequence ID" value="PPV13048.1"/>
    <property type="molecule type" value="Genomic_DNA"/>
</dbReference>
<keyword evidence="7" id="KW-0784">Thiamine biosynthesis</keyword>
<evidence type="ECO:0000256" key="7">
    <source>
        <dbReference type="ARBA" id="ARBA00022977"/>
    </source>
</evidence>
<evidence type="ECO:0000256" key="3">
    <source>
        <dbReference type="ARBA" id="ARBA00010264"/>
    </source>
</evidence>
<organism evidence="12 13">
    <name type="scientific">Clostridium butyricum</name>
    <dbReference type="NCBI Taxonomy" id="1492"/>
    <lineage>
        <taxon>Bacteria</taxon>
        <taxon>Bacillati</taxon>
        <taxon>Bacillota</taxon>
        <taxon>Clostridia</taxon>
        <taxon>Eubacteriales</taxon>
        <taxon>Clostridiaceae</taxon>
        <taxon>Clostridium</taxon>
    </lineage>
</organism>
<evidence type="ECO:0000313" key="10">
    <source>
        <dbReference type="EMBL" id="GEQ22695.1"/>
    </source>
</evidence>
<dbReference type="GO" id="GO:0050334">
    <property type="term" value="F:thiaminase activity"/>
    <property type="evidence" value="ECO:0007669"/>
    <property type="project" value="UniProtKB-EC"/>
</dbReference>
<dbReference type="GO" id="GO:0005829">
    <property type="term" value="C:cytosol"/>
    <property type="evidence" value="ECO:0007669"/>
    <property type="project" value="TreeGrafter"/>
</dbReference>
<evidence type="ECO:0000313" key="14">
    <source>
        <dbReference type="Proteomes" id="UP000321089"/>
    </source>
</evidence>
<dbReference type="SUPFAM" id="SSF48613">
    <property type="entry name" value="Heme oxygenase-like"/>
    <property type="match status" value="1"/>
</dbReference>
<dbReference type="InterPro" id="IPR027574">
    <property type="entry name" value="Thiaminase_II"/>
</dbReference>
<evidence type="ECO:0000256" key="1">
    <source>
        <dbReference type="ARBA" id="ARBA00001881"/>
    </source>
</evidence>
<dbReference type="InterPro" id="IPR050967">
    <property type="entry name" value="Thiamine_Salvage_TenA"/>
</dbReference>